<dbReference type="VEuPathDB" id="FungiDB:PC110_g15114"/>
<gene>
    <name evidence="1" type="ORF">PC117_g4808</name>
</gene>
<dbReference type="Proteomes" id="UP000736787">
    <property type="component" value="Unassembled WGS sequence"/>
</dbReference>
<reference evidence="1" key="1">
    <citation type="submission" date="2018-10" db="EMBL/GenBank/DDBJ databases">
        <title>Effector identification in a new, highly contiguous assembly of the strawberry crown rot pathogen Phytophthora cactorum.</title>
        <authorList>
            <person name="Armitage A.D."/>
            <person name="Nellist C.F."/>
            <person name="Bates H."/>
            <person name="Vickerstaff R.J."/>
            <person name="Harrison R.J."/>
        </authorList>
    </citation>
    <scope>NUCLEOTIDE SEQUENCE</scope>
    <source>
        <strain evidence="1">4040</strain>
    </source>
</reference>
<accession>A0A8T1EE15</accession>
<comment type="caution">
    <text evidence="1">The sequence shown here is derived from an EMBL/GenBank/DDBJ whole genome shotgun (WGS) entry which is preliminary data.</text>
</comment>
<organism evidence="1 2">
    <name type="scientific">Phytophthora cactorum</name>
    <dbReference type="NCBI Taxonomy" id="29920"/>
    <lineage>
        <taxon>Eukaryota</taxon>
        <taxon>Sar</taxon>
        <taxon>Stramenopiles</taxon>
        <taxon>Oomycota</taxon>
        <taxon>Peronosporomycetes</taxon>
        <taxon>Peronosporales</taxon>
        <taxon>Peronosporaceae</taxon>
        <taxon>Phytophthora</taxon>
    </lineage>
</organism>
<evidence type="ECO:0000313" key="2">
    <source>
        <dbReference type="Proteomes" id="UP000736787"/>
    </source>
</evidence>
<evidence type="ECO:0000313" key="1">
    <source>
        <dbReference type="EMBL" id="KAG2949981.1"/>
    </source>
</evidence>
<dbReference type="EMBL" id="RCMK01000079">
    <property type="protein sequence ID" value="KAG2949981.1"/>
    <property type="molecule type" value="Genomic_DNA"/>
</dbReference>
<protein>
    <submittedName>
        <fullName evidence="1">Uncharacterized protein</fullName>
    </submittedName>
</protein>
<name>A0A8T1EE15_9STRA</name>
<dbReference type="AlphaFoldDB" id="A0A8T1EE15"/>
<proteinExistence type="predicted"/>
<dbReference type="VEuPathDB" id="FungiDB:PC110_g18460"/>
<sequence length="269" mass="30496">MRKEERIEALKRYDAAMTVYGEKLPGDGLQELPSNGDAIRNKHCMFRLSNILFSDEFALRFCRTATRAELDGNLINERSLFWDDVQAAFVDESPDNHERNMLELNDDNFFSGIDPKMAKKGHSAKKLFAMWKEVNKNYVNAEAKFVSSRQNENDFRNFRKPGMTNFVKGVLFAKDEFDTLELATALSAQPKSTATVTPSKCRSNEALASMASSFDEYVMDRRDQAGCGSSSSMLQQRSQIIRMMADIRNQIANVDGNLCIVKTLSLQRP</sequence>